<dbReference type="KEGG" id="smaz:LH19_27185"/>
<evidence type="ECO:0000259" key="15">
    <source>
        <dbReference type="Pfam" id="PF07715"/>
    </source>
</evidence>
<dbReference type="SUPFAM" id="SSF56935">
    <property type="entry name" value="Porins"/>
    <property type="match status" value="1"/>
</dbReference>
<protein>
    <submittedName>
        <fullName evidence="16">TonB-dependent receptor</fullName>
    </submittedName>
</protein>
<dbReference type="InterPro" id="IPR012910">
    <property type="entry name" value="Plug_dom"/>
</dbReference>
<dbReference type="PANTHER" id="PTHR32552">
    <property type="entry name" value="FERRICHROME IRON RECEPTOR-RELATED"/>
    <property type="match status" value="1"/>
</dbReference>
<evidence type="ECO:0000256" key="7">
    <source>
        <dbReference type="ARBA" id="ARBA00023065"/>
    </source>
</evidence>
<evidence type="ECO:0000256" key="12">
    <source>
        <dbReference type="RuleBase" id="RU003357"/>
    </source>
</evidence>
<reference evidence="16 17" key="2">
    <citation type="journal article" date="2016" name="Genome Announc.">
        <title>Complete Genome Sequence of Sphingopyxis macrogoltabida Strain 203N (NBRC 111659), a Polyethylene Glycol Degrader.</title>
        <authorList>
            <person name="Ohtsubo Y."/>
            <person name="Nonoyama S."/>
            <person name="Nagata Y."/>
            <person name="Numata M."/>
            <person name="Tsuchikane K."/>
            <person name="Hosoyama A."/>
            <person name="Yamazoe A."/>
            <person name="Tsuda M."/>
            <person name="Fujita N."/>
            <person name="Kawai F."/>
        </authorList>
    </citation>
    <scope>NUCLEOTIDE SEQUENCE [LARGE SCALE GENOMIC DNA]</scope>
    <source>
        <strain evidence="16 17">203N</strain>
    </source>
</reference>
<evidence type="ECO:0000256" key="3">
    <source>
        <dbReference type="ARBA" id="ARBA00022452"/>
    </source>
</evidence>
<evidence type="ECO:0000256" key="9">
    <source>
        <dbReference type="ARBA" id="ARBA00023136"/>
    </source>
</evidence>
<sequence length="725" mass="78407">MEFRKLRRRALMALCASAAFTPAAAWAQGDSDSDGAAAPDDGTIIVTAQKREQRLQDVPVSVTALGSAQLEAAGIDSGTEIARQTPNLRVSVLGDESQPKFAIRGISTPEFNLNAISPTGVFYDEVYVGSSFLGGAQIFDIERVEVLRGPQGTLFGKNTTAGAINFISRAPTFRNEGEISVGYGEYNYAEIKGAGEAPLIEDKLSVRFAFNVAHSDGYIENVNPAGRDLSNIDRKAGRLTIGYKDDTGFDATLRLFAVQNDARAIGAINEGLGPGGTNAFGLNPRLNPFDGTPLTRHQVATDRSGVIEVRGRGAILTMNRDLGGVTLTSISSYIGGHFLNLVDGDGTIAPLLHIDFGSKTEEYSQDLRLSTNGSGPFNAIVGLYHQRDDIDIETTYLLFGGPPVFPVLTQSYEQARRSYAVYADGTFDLSAALAVYGGLRYTWDKGRLTNFQVAPIIPVQADKSYSDGEPTGRIGVRLKPADDIMLYGQFARGYRSSAINGGALTNPADLNVANPEKLDSWEVGLKSQLFDRMLTFNVSAFLYKFRNQQFINVVGIGTQQLVNAGRSEIKGIEIEAALRPAEGLSLTAGLGLLDSKYKELLLNGVDLSGNELIEAPHRTLNLAADYRVPVGAEGSLSFHFDATNVTRQYFSATNSADFRVPAFWDVGARIAFVEPSGRFEIAAYAKNLTDNRKSTGIQIDPSTLTKFSTVPYPRRFGVELTARFR</sequence>
<keyword evidence="16" id="KW-0614">Plasmid</keyword>
<dbReference type="Gene3D" id="2.40.170.20">
    <property type="entry name" value="TonB-dependent receptor, beta-barrel domain"/>
    <property type="match status" value="1"/>
</dbReference>
<dbReference type="GO" id="GO:0006826">
    <property type="term" value="P:iron ion transport"/>
    <property type="evidence" value="ECO:0007669"/>
    <property type="project" value="UniProtKB-KW"/>
</dbReference>
<geneLocation type="plasmid" evidence="16 17">
    <name>unnamed1</name>
</geneLocation>
<keyword evidence="10 11" id="KW-0998">Cell outer membrane</keyword>
<feature type="domain" description="TonB-dependent receptor plug" evidence="15">
    <location>
        <begin position="55"/>
        <end position="163"/>
    </location>
</feature>
<keyword evidence="16" id="KW-0675">Receptor</keyword>
<keyword evidence="9 11" id="KW-0472">Membrane</keyword>
<evidence type="ECO:0000313" key="17">
    <source>
        <dbReference type="Proteomes" id="UP000076088"/>
    </source>
</evidence>
<dbReference type="AlphaFoldDB" id="A0AAC9AZD9"/>
<keyword evidence="6" id="KW-0408">Iron</keyword>
<dbReference type="InterPro" id="IPR039426">
    <property type="entry name" value="TonB-dep_rcpt-like"/>
</dbReference>
<evidence type="ECO:0000259" key="14">
    <source>
        <dbReference type="Pfam" id="PF00593"/>
    </source>
</evidence>
<evidence type="ECO:0000256" key="13">
    <source>
        <dbReference type="SAM" id="SignalP"/>
    </source>
</evidence>
<keyword evidence="4" id="KW-0410">Iron transport</keyword>
<dbReference type="InterPro" id="IPR000531">
    <property type="entry name" value="Beta-barrel_TonB"/>
</dbReference>
<proteinExistence type="inferred from homology"/>
<keyword evidence="13" id="KW-0732">Signal</keyword>
<comment type="similarity">
    <text evidence="11 12">Belongs to the TonB-dependent receptor family.</text>
</comment>
<evidence type="ECO:0000256" key="11">
    <source>
        <dbReference type="PROSITE-ProRule" id="PRU01360"/>
    </source>
</evidence>
<evidence type="ECO:0000256" key="6">
    <source>
        <dbReference type="ARBA" id="ARBA00023004"/>
    </source>
</evidence>
<dbReference type="GO" id="GO:0009279">
    <property type="term" value="C:cell outer membrane"/>
    <property type="evidence" value="ECO:0007669"/>
    <property type="project" value="UniProtKB-SubCell"/>
</dbReference>
<dbReference type="InterPro" id="IPR036942">
    <property type="entry name" value="Beta-barrel_TonB_sf"/>
</dbReference>
<dbReference type="RefSeq" id="WP_054734984.1">
    <property type="nucleotide sequence ID" value="NZ_CP009430.1"/>
</dbReference>
<keyword evidence="5 11" id="KW-0812">Transmembrane</keyword>
<comment type="subcellular location">
    <subcellularLocation>
        <location evidence="1 11">Cell outer membrane</location>
        <topology evidence="1 11">Multi-pass membrane protein</topology>
    </subcellularLocation>
</comment>
<feature type="chain" id="PRO_5041953273" evidence="13">
    <location>
        <begin position="28"/>
        <end position="725"/>
    </location>
</feature>
<feature type="signal peptide" evidence="13">
    <location>
        <begin position="1"/>
        <end position="27"/>
    </location>
</feature>
<gene>
    <name evidence="16" type="ORF">ATM17_31180</name>
</gene>
<keyword evidence="8 12" id="KW-0798">TonB box</keyword>
<reference evidence="17" key="1">
    <citation type="submission" date="2015-11" db="EMBL/GenBank/DDBJ databases">
        <title>Complete genome sequence of a polyethylene-glycol degrader Sphingopyxis macrogoltabida 203N (NBRC 111659).</title>
        <authorList>
            <person name="Yoshiyuki O."/>
            <person name="Shouta N."/>
            <person name="Nagata Y."/>
            <person name="Numata M."/>
            <person name="Tsuchikane K."/>
            <person name="Hosoyama A."/>
            <person name="Yamazoe A."/>
            <person name="Tsuda M."/>
            <person name="Fujita N."/>
            <person name="Kawai F."/>
        </authorList>
    </citation>
    <scope>NUCLEOTIDE SEQUENCE [LARGE SCALE GENOMIC DNA]</scope>
    <source>
        <strain evidence="17">203N</strain>
        <plasmid evidence="17">unnamed1</plasmid>
    </source>
</reference>
<keyword evidence="2 11" id="KW-0813">Transport</keyword>
<dbReference type="Pfam" id="PF00593">
    <property type="entry name" value="TonB_dep_Rec_b-barrel"/>
    <property type="match status" value="1"/>
</dbReference>
<name>A0AAC9AZD9_SPHMC</name>
<organism evidence="16 17">
    <name type="scientific">Sphingopyxis macrogoltabida</name>
    <name type="common">Sphingomonas macrogoltabidus</name>
    <dbReference type="NCBI Taxonomy" id="33050"/>
    <lineage>
        <taxon>Bacteria</taxon>
        <taxon>Pseudomonadati</taxon>
        <taxon>Pseudomonadota</taxon>
        <taxon>Alphaproteobacteria</taxon>
        <taxon>Sphingomonadales</taxon>
        <taxon>Sphingomonadaceae</taxon>
        <taxon>Sphingopyxis</taxon>
    </lineage>
</organism>
<dbReference type="Proteomes" id="UP000076088">
    <property type="component" value="Plasmid unnamed1"/>
</dbReference>
<dbReference type="EMBL" id="CP013345">
    <property type="protein sequence ID" value="AMU92722.1"/>
    <property type="molecule type" value="Genomic_DNA"/>
</dbReference>
<dbReference type="PROSITE" id="PS52016">
    <property type="entry name" value="TONB_DEPENDENT_REC_3"/>
    <property type="match status" value="1"/>
</dbReference>
<keyword evidence="3 11" id="KW-1134">Transmembrane beta strand</keyword>
<keyword evidence="17" id="KW-1185">Reference proteome</keyword>
<evidence type="ECO:0000256" key="4">
    <source>
        <dbReference type="ARBA" id="ARBA00022496"/>
    </source>
</evidence>
<dbReference type="PANTHER" id="PTHR32552:SF81">
    <property type="entry name" value="TONB-DEPENDENT OUTER MEMBRANE RECEPTOR"/>
    <property type="match status" value="1"/>
</dbReference>
<evidence type="ECO:0000256" key="5">
    <source>
        <dbReference type="ARBA" id="ARBA00022692"/>
    </source>
</evidence>
<feature type="domain" description="TonB-dependent receptor-like beta-barrel" evidence="14">
    <location>
        <begin position="270"/>
        <end position="688"/>
    </location>
</feature>
<evidence type="ECO:0000256" key="2">
    <source>
        <dbReference type="ARBA" id="ARBA00022448"/>
    </source>
</evidence>
<evidence type="ECO:0000256" key="8">
    <source>
        <dbReference type="ARBA" id="ARBA00023077"/>
    </source>
</evidence>
<dbReference type="Pfam" id="PF07715">
    <property type="entry name" value="Plug"/>
    <property type="match status" value="1"/>
</dbReference>
<evidence type="ECO:0000313" key="16">
    <source>
        <dbReference type="EMBL" id="AMU92722.1"/>
    </source>
</evidence>
<keyword evidence="7" id="KW-0406">Ion transport</keyword>
<accession>A0AAC9AZD9</accession>
<evidence type="ECO:0000256" key="1">
    <source>
        <dbReference type="ARBA" id="ARBA00004571"/>
    </source>
</evidence>
<evidence type="ECO:0000256" key="10">
    <source>
        <dbReference type="ARBA" id="ARBA00023237"/>
    </source>
</evidence>